<feature type="domain" description="Tyr recombinase" evidence="7">
    <location>
        <begin position="169"/>
        <end position="371"/>
    </location>
</feature>
<dbReference type="Proteomes" id="UP000598997">
    <property type="component" value="Unassembled WGS sequence"/>
</dbReference>
<reference evidence="9 10" key="1">
    <citation type="journal article" date="2014" name="Int. J. Syst. Evol. Microbiol.">
        <title>Complete genome sequence of Corynebacterium casei LMG S-19264T (=DSM 44701T), isolated from a smear-ripened cheese.</title>
        <authorList>
            <consortium name="US DOE Joint Genome Institute (JGI-PGF)"/>
            <person name="Walter F."/>
            <person name="Albersmeier A."/>
            <person name="Kalinowski J."/>
            <person name="Ruckert C."/>
        </authorList>
    </citation>
    <scope>NUCLEOTIDE SEQUENCE [LARGE SCALE GENOMIC DNA]</scope>
    <source>
        <strain evidence="9 10">CGMCC 1.15358</strain>
    </source>
</reference>
<keyword evidence="3 5" id="KW-0238">DNA-binding</keyword>
<evidence type="ECO:0000256" key="3">
    <source>
        <dbReference type="ARBA" id="ARBA00023125"/>
    </source>
</evidence>
<evidence type="ECO:0000259" key="8">
    <source>
        <dbReference type="PROSITE" id="PS51900"/>
    </source>
</evidence>
<dbReference type="InterPro" id="IPR050090">
    <property type="entry name" value="Tyrosine_recombinase_XerCD"/>
</dbReference>
<dbReference type="Gene3D" id="1.10.150.130">
    <property type="match status" value="1"/>
</dbReference>
<evidence type="ECO:0000313" key="10">
    <source>
        <dbReference type="Proteomes" id="UP000598997"/>
    </source>
</evidence>
<evidence type="ECO:0000256" key="6">
    <source>
        <dbReference type="SAM" id="MobiDB-lite"/>
    </source>
</evidence>
<evidence type="ECO:0000256" key="2">
    <source>
        <dbReference type="ARBA" id="ARBA00022908"/>
    </source>
</evidence>
<protein>
    <submittedName>
        <fullName evidence="9">Site-specific integrase</fullName>
    </submittedName>
</protein>
<evidence type="ECO:0000256" key="1">
    <source>
        <dbReference type="ARBA" id="ARBA00008857"/>
    </source>
</evidence>
<gene>
    <name evidence="9" type="ORF">GCM10010989_09650</name>
</gene>
<dbReference type="GO" id="GO:0003677">
    <property type="term" value="F:DNA binding"/>
    <property type="evidence" value="ECO:0007669"/>
    <property type="project" value="UniProtKB-UniRule"/>
</dbReference>
<keyword evidence="2" id="KW-0229">DNA integration</keyword>
<dbReference type="PROSITE" id="PS51898">
    <property type="entry name" value="TYR_RECOMBINASE"/>
    <property type="match status" value="1"/>
</dbReference>
<dbReference type="EMBL" id="BMIO01000003">
    <property type="protein sequence ID" value="GGD37573.1"/>
    <property type="molecule type" value="Genomic_DNA"/>
</dbReference>
<dbReference type="InterPro" id="IPR013762">
    <property type="entry name" value="Integrase-like_cat_sf"/>
</dbReference>
<keyword evidence="4" id="KW-0233">DNA recombination</keyword>
<dbReference type="CDD" id="cd01189">
    <property type="entry name" value="INT_ICEBs1_C_like"/>
    <property type="match status" value="1"/>
</dbReference>
<evidence type="ECO:0000259" key="7">
    <source>
        <dbReference type="PROSITE" id="PS51898"/>
    </source>
</evidence>
<comment type="similarity">
    <text evidence="1">Belongs to the 'phage' integrase family.</text>
</comment>
<proteinExistence type="inferred from homology"/>
<dbReference type="InterPro" id="IPR011010">
    <property type="entry name" value="DNA_brk_join_enz"/>
</dbReference>
<dbReference type="GO" id="GO:0015074">
    <property type="term" value="P:DNA integration"/>
    <property type="evidence" value="ECO:0007669"/>
    <property type="project" value="UniProtKB-KW"/>
</dbReference>
<dbReference type="InterPro" id="IPR010998">
    <property type="entry name" value="Integrase_recombinase_N"/>
</dbReference>
<dbReference type="PANTHER" id="PTHR30349:SF64">
    <property type="entry name" value="PROPHAGE INTEGRASE INTD-RELATED"/>
    <property type="match status" value="1"/>
</dbReference>
<dbReference type="Pfam" id="PF00589">
    <property type="entry name" value="Phage_integrase"/>
    <property type="match status" value="1"/>
</dbReference>
<dbReference type="RefSeq" id="WP_066762831.1">
    <property type="nucleotide sequence ID" value="NZ_BMIO01000003.1"/>
</dbReference>
<dbReference type="PANTHER" id="PTHR30349">
    <property type="entry name" value="PHAGE INTEGRASE-RELATED"/>
    <property type="match status" value="1"/>
</dbReference>
<dbReference type="PROSITE" id="PS51900">
    <property type="entry name" value="CB"/>
    <property type="match status" value="1"/>
</dbReference>
<accession>A0A916YBA5</accession>
<feature type="region of interest" description="Disordered" evidence="6">
    <location>
        <begin position="1"/>
        <end position="35"/>
    </location>
</feature>
<dbReference type="GO" id="GO:0006310">
    <property type="term" value="P:DNA recombination"/>
    <property type="evidence" value="ECO:0007669"/>
    <property type="project" value="UniProtKB-KW"/>
</dbReference>
<evidence type="ECO:0000256" key="5">
    <source>
        <dbReference type="PROSITE-ProRule" id="PRU01248"/>
    </source>
</evidence>
<sequence>MAIRKRAWTAPDGTPKQAWQVDYRDQSGKRRSKQFSRKKDAEAWFTQAGWEVSKGVHTPDSQSVTVAAAADLWIAKVEADDRERSTVDQYKRLSRLHVKPLIGGEKLSRLNRPAIESYRDELLKTRSRAMAAKAMRALSSILGDAERRGLVAQNVARNVKVTRSGRDKPKVEIPTRKELKALIDHADDDLRPLVLTAIFTGLRASELLGLRWQDVDLKAATLTVAQRADRYRQLGPPKSDAGYRTLPIPPALVSELKAWKRRCPIGALDLVFPNTQGGVAEYVHVMRRRFRPLQVAAGVCDEVGQDKAGKPVLKPRYGLHSLRHAAASAWIKQRIDLKRLQTWIGHSSIQVTLDTYGHLIADIEGDAALIAAAEKELLS</sequence>
<evidence type="ECO:0000256" key="4">
    <source>
        <dbReference type="ARBA" id="ARBA00023172"/>
    </source>
</evidence>
<dbReference type="SUPFAM" id="SSF56349">
    <property type="entry name" value="DNA breaking-rejoining enzymes"/>
    <property type="match status" value="1"/>
</dbReference>
<keyword evidence="10" id="KW-1185">Reference proteome</keyword>
<organism evidence="9 10">
    <name type="scientific">Croceicoccus pelagius</name>
    <dbReference type="NCBI Taxonomy" id="1703341"/>
    <lineage>
        <taxon>Bacteria</taxon>
        <taxon>Pseudomonadati</taxon>
        <taxon>Pseudomonadota</taxon>
        <taxon>Alphaproteobacteria</taxon>
        <taxon>Sphingomonadales</taxon>
        <taxon>Erythrobacteraceae</taxon>
        <taxon>Croceicoccus</taxon>
    </lineage>
</organism>
<feature type="domain" description="Core-binding (CB)" evidence="8">
    <location>
        <begin position="64"/>
        <end position="146"/>
    </location>
</feature>
<dbReference type="InterPro" id="IPR044068">
    <property type="entry name" value="CB"/>
</dbReference>
<dbReference type="AlphaFoldDB" id="A0A916YBA5"/>
<comment type="caution">
    <text evidence="9">The sequence shown here is derived from an EMBL/GenBank/DDBJ whole genome shotgun (WGS) entry which is preliminary data.</text>
</comment>
<dbReference type="Gene3D" id="1.10.443.10">
    <property type="entry name" value="Intergrase catalytic core"/>
    <property type="match status" value="1"/>
</dbReference>
<evidence type="ECO:0000313" key="9">
    <source>
        <dbReference type="EMBL" id="GGD37573.1"/>
    </source>
</evidence>
<name>A0A916YBA5_9SPHN</name>
<dbReference type="InterPro" id="IPR002104">
    <property type="entry name" value="Integrase_catalytic"/>
</dbReference>